<evidence type="ECO:0000313" key="1">
    <source>
        <dbReference type="EMBL" id="REG01036.1"/>
    </source>
</evidence>
<evidence type="ECO:0008006" key="3">
    <source>
        <dbReference type="Google" id="ProtNLM"/>
    </source>
</evidence>
<organism evidence="1 2">
    <name type="scientific">Asanoa ferruginea</name>
    <dbReference type="NCBI Taxonomy" id="53367"/>
    <lineage>
        <taxon>Bacteria</taxon>
        <taxon>Bacillati</taxon>
        <taxon>Actinomycetota</taxon>
        <taxon>Actinomycetes</taxon>
        <taxon>Micromonosporales</taxon>
        <taxon>Micromonosporaceae</taxon>
        <taxon>Asanoa</taxon>
    </lineage>
</organism>
<protein>
    <recommendedName>
        <fullName evidence="3">Small integral membrane protein DUF2273</fullName>
    </recommendedName>
</protein>
<comment type="caution">
    <text evidence="1">The sequence shown here is derived from an EMBL/GenBank/DDBJ whole genome shotgun (WGS) entry which is preliminary data.</text>
</comment>
<dbReference type="AlphaFoldDB" id="A0A3D9ZUZ1"/>
<sequence length="80" mass="8274">MTKTIFGTAIGVALGFAVAFGNFGDLALVGLFALVGYGVTKVVTGSIDVGATIQPLRDRFQRSNAGRGNVGRSNVVRSNQ</sequence>
<dbReference type="RefSeq" id="WP_203784567.1">
    <property type="nucleotide sequence ID" value="NZ_BONB01000170.1"/>
</dbReference>
<name>A0A3D9ZUZ1_9ACTN</name>
<evidence type="ECO:0000313" key="2">
    <source>
        <dbReference type="Proteomes" id="UP000256913"/>
    </source>
</evidence>
<accession>A0A3D9ZUZ1</accession>
<keyword evidence="2" id="KW-1185">Reference proteome</keyword>
<dbReference type="Proteomes" id="UP000256913">
    <property type="component" value="Unassembled WGS sequence"/>
</dbReference>
<reference evidence="1 2" key="1">
    <citation type="submission" date="2018-08" db="EMBL/GenBank/DDBJ databases">
        <title>Sequencing the genomes of 1000 actinobacteria strains.</title>
        <authorList>
            <person name="Klenk H.-P."/>
        </authorList>
    </citation>
    <scope>NUCLEOTIDE SEQUENCE [LARGE SCALE GENOMIC DNA]</scope>
    <source>
        <strain evidence="1 2">DSM 44099</strain>
    </source>
</reference>
<dbReference type="EMBL" id="QUMQ01000001">
    <property type="protein sequence ID" value="REG01036.1"/>
    <property type="molecule type" value="Genomic_DNA"/>
</dbReference>
<gene>
    <name evidence="1" type="ORF">DFJ67_7108</name>
</gene>
<proteinExistence type="predicted"/>